<organism evidence="1 2">
    <name type="scientific">Ceratitis capitata</name>
    <name type="common">Mediterranean fruit fly</name>
    <name type="synonym">Tephritis capitata</name>
    <dbReference type="NCBI Taxonomy" id="7213"/>
    <lineage>
        <taxon>Eukaryota</taxon>
        <taxon>Metazoa</taxon>
        <taxon>Ecdysozoa</taxon>
        <taxon>Arthropoda</taxon>
        <taxon>Hexapoda</taxon>
        <taxon>Insecta</taxon>
        <taxon>Pterygota</taxon>
        <taxon>Neoptera</taxon>
        <taxon>Endopterygota</taxon>
        <taxon>Diptera</taxon>
        <taxon>Brachycera</taxon>
        <taxon>Muscomorpha</taxon>
        <taxon>Tephritoidea</taxon>
        <taxon>Tephritidae</taxon>
        <taxon>Ceratitis</taxon>
        <taxon>Ceratitis</taxon>
    </lineage>
</organism>
<reference evidence="1" key="1">
    <citation type="submission" date="2020-11" db="EMBL/GenBank/DDBJ databases">
        <authorList>
            <person name="Whitehead M."/>
        </authorList>
    </citation>
    <scope>NUCLEOTIDE SEQUENCE</scope>
    <source>
        <strain evidence="1">EGII</strain>
    </source>
</reference>
<name>A0A811VJ94_CERCA</name>
<comment type="caution">
    <text evidence="1">The sequence shown here is derived from an EMBL/GenBank/DDBJ whole genome shotgun (WGS) entry which is preliminary data.</text>
</comment>
<keyword evidence="2" id="KW-1185">Reference proteome</keyword>
<evidence type="ECO:0000313" key="2">
    <source>
        <dbReference type="Proteomes" id="UP000606786"/>
    </source>
</evidence>
<accession>A0A811VJ94</accession>
<sequence>MAWNSSVWYAICGVIAVQSKRPTTDSTIKCNVTVGKEPAGRKQQTTGGDEAKKNKIRFKLSAKMRSAKRDY</sequence>
<dbReference type="EMBL" id="CAJHJT010000056">
    <property type="protein sequence ID" value="CAD7014299.1"/>
    <property type="molecule type" value="Genomic_DNA"/>
</dbReference>
<evidence type="ECO:0000313" key="1">
    <source>
        <dbReference type="EMBL" id="CAD7014299.1"/>
    </source>
</evidence>
<dbReference type="AlphaFoldDB" id="A0A811VJ94"/>
<dbReference type="Proteomes" id="UP000606786">
    <property type="component" value="Unassembled WGS sequence"/>
</dbReference>
<proteinExistence type="predicted"/>
<protein>
    <submittedName>
        <fullName evidence="1">(Mediterranean fruit fly) hypothetical protein</fullName>
    </submittedName>
</protein>
<gene>
    <name evidence="1" type="ORF">CCAP1982_LOCUS22301</name>
</gene>